<dbReference type="InterPro" id="IPR012748">
    <property type="entry name" value="Rieske-like_NirD"/>
</dbReference>
<feature type="domain" description="Rieske" evidence="7">
    <location>
        <begin position="18"/>
        <end position="122"/>
    </location>
</feature>
<keyword evidence="4" id="KW-0408">Iron</keyword>
<dbReference type="SUPFAM" id="SSF50022">
    <property type="entry name" value="ISP domain"/>
    <property type="match status" value="1"/>
</dbReference>
<dbReference type="AlphaFoldDB" id="A0A7Z0IKJ2"/>
<evidence type="ECO:0000313" key="9">
    <source>
        <dbReference type="Proteomes" id="UP000527616"/>
    </source>
</evidence>
<dbReference type="Gene3D" id="2.102.10.10">
    <property type="entry name" value="Rieske [2Fe-2S] iron-sulphur domain"/>
    <property type="match status" value="1"/>
</dbReference>
<reference evidence="8 9" key="1">
    <citation type="submission" date="2020-07" db="EMBL/GenBank/DDBJ databases">
        <title>Sequencing the genomes of 1000 actinobacteria strains.</title>
        <authorList>
            <person name="Klenk H.-P."/>
        </authorList>
    </citation>
    <scope>NUCLEOTIDE SEQUENCE [LARGE SCALE GENOMIC DNA]</scope>
    <source>
        <strain evidence="8 9">DSM 103164</strain>
    </source>
</reference>
<dbReference type="GO" id="GO:0004497">
    <property type="term" value="F:monooxygenase activity"/>
    <property type="evidence" value="ECO:0007669"/>
    <property type="project" value="UniProtKB-ARBA"/>
</dbReference>
<evidence type="ECO:0000256" key="6">
    <source>
        <dbReference type="ARBA" id="ARBA00023063"/>
    </source>
</evidence>
<dbReference type="PROSITE" id="PS51300">
    <property type="entry name" value="NIRD"/>
    <property type="match status" value="1"/>
</dbReference>
<keyword evidence="9" id="KW-1185">Reference proteome</keyword>
<dbReference type="GO" id="GO:0042128">
    <property type="term" value="P:nitrate assimilation"/>
    <property type="evidence" value="ECO:0007669"/>
    <property type="project" value="UniProtKB-KW"/>
</dbReference>
<keyword evidence="6" id="KW-0534">Nitrate assimilation</keyword>
<comment type="caution">
    <text evidence="8">The sequence shown here is derived from an EMBL/GenBank/DDBJ whole genome shotgun (WGS) entry which is preliminary data.</text>
</comment>
<dbReference type="Proteomes" id="UP000527616">
    <property type="component" value="Unassembled WGS sequence"/>
</dbReference>
<dbReference type="GO" id="GO:0016705">
    <property type="term" value="F:oxidoreductase activity, acting on paired donors, with incorporation or reduction of molecular oxygen"/>
    <property type="evidence" value="ECO:0007669"/>
    <property type="project" value="UniProtKB-ARBA"/>
</dbReference>
<evidence type="ECO:0000256" key="2">
    <source>
        <dbReference type="ARBA" id="ARBA00022723"/>
    </source>
</evidence>
<keyword evidence="1" id="KW-0001">2Fe-2S</keyword>
<dbReference type="EC" id="1.7.1.15" evidence="8"/>
<dbReference type="InterPro" id="IPR017881">
    <property type="entry name" value="NirD"/>
</dbReference>
<dbReference type="GO" id="GO:0051537">
    <property type="term" value="F:2 iron, 2 sulfur cluster binding"/>
    <property type="evidence" value="ECO:0007669"/>
    <property type="project" value="UniProtKB-KW"/>
</dbReference>
<dbReference type="InterPro" id="IPR036922">
    <property type="entry name" value="Rieske_2Fe-2S_sf"/>
</dbReference>
<keyword evidence="3 8" id="KW-0560">Oxidoreductase</keyword>
<evidence type="ECO:0000313" key="8">
    <source>
        <dbReference type="EMBL" id="NYI70578.1"/>
    </source>
</evidence>
<protein>
    <submittedName>
        <fullName evidence="8">Nitrite reductase (NADH) small subunit</fullName>
        <ecNumber evidence="8">1.7.1.15</ecNumber>
    </submittedName>
</protein>
<evidence type="ECO:0000256" key="1">
    <source>
        <dbReference type="ARBA" id="ARBA00022714"/>
    </source>
</evidence>
<organism evidence="8 9">
    <name type="scientific">Naumannella cuiyingiana</name>
    <dbReference type="NCBI Taxonomy" id="1347891"/>
    <lineage>
        <taxon>Bacteria</taxon>
        <taxon>Bacillati</taxon>
        <taxon>Actinomycetota</taxon>
        <taxon>Actinomycetes</taxon>
        <taxon>Propionibacteriales</taxon>
        <taxon>Propionibacteriaceae</taxon>
        <taxon>Naumannella</taxon>
    </lineage>
</organism>
<accession>A0A7Z0IKJ2</accession>
<dbReference type="PROSITE" id="PS51296">
    <property type="entry name" value="RIESKE"/>
    <property type="match status" value="1"/>
</dbReference>
<keyword evidence="5" id="KW-0411">Iron-sulfur</keyword>
<evidence type="ECO:0000256" key="3">
    <source>
        <dbReference type="ARBA" id="ARBA00023002"/>
    </source>
</evidence>
<proteinExistence type="predicted"/>
<evidence type="ECO:0000259" key="7">
    <source>
        <dbReference type="PROSITE" id="PS51296"/>
    </source>
</evidence>
<dbReference type="GO" id="GO:0106316">
    <property type="term" value="F:nitrite reductase (NADH) activity"/>
    <property type="evidence" value="ECO:0007669"/>
    <property type="project" value="UniProtKB-EC"/>
</dbReference>
<evidence type="ECO:0000256" key="4">
    <source>
        <dbReference type="ARBA" id="ARBA00023004"/>
    </source>
</evidence>
<dbReference type="GO" id="GO:0046872">
    <property type="term" value="F:metal ion binding"/>
    <property type="evidence" value="ECO:0007669"/>
    <property type="project" value="UniProtKB-KW"/>
</dbReference>
<gene>
    <name evidence="8" type="ORF">GGQ54_001138</name>
</gene>
<dbReference type="Pfam" id="PF13806">
    <property type="entry name" value="Rieske_2"/>
    <property type="match status" value="1"/>
</dbReference>
<dbReference type="EMBL" id="JACBZS010000001">
    <property type="protein sequence ID" value="NYI70578.1"/>
    <property type="molecule type" value="Genomic_DNA"/>
</dbReference>
<dbReference type="CDD" id="cd03529">
    <property type="entry name" value="Rieske_NirD"/>
    <property type="match status" value="1"/>
</dbReference>
<sequence length="134" mass="14700">MTTTELHHRHTSALPAWTTVCTVARLPVERGVAALVAGRQVAIFRLHDDRVFAVGHRDPFTGVNVIARGIVGSARIGDELVPTVASPLHKQVFDLRTGECLSEPGVELGRWDVRVREEWVQVRPAVAIPRAEVA</sequence>
<keyword evidence="2" id="KW-0479">Metal-binding</keyword>
<dbReference type="NCBIfam" id="TIGR02378">
    <property type="entry name" value="nirD_assim_sml"/>
    <property type="match status" value="1"/>
</dbReference>
<dbReference type="PANTHER" id="PTHR40562">
    <property type="match status" value="1"/>
</dbReference>
<dbReference type="RefSeq" id="WP_179444520.1">
    <property type="nucleotide sequence ID" value="NZ_JACBZS010000001.1"/>
</dbReference>
<name>A0A7Z0IKJ2_9ACTN</name>
<evidence type="ECO:0000256" key="5">
    <source>
        <dbReference type="ARBA" id="ARBA00023014"/>
    </source>
</evidence>
<dbReference type="InterPro" id="IPR017941">
    <property type="entry name" value="Rieske_2Fe-2S"/>
</dbReference>
<dbReference type="PANTHER" id="PTHR40562:SF1">
    <property type="entry name" value="NITRITE REDUCTASE (NADH) SMALL SUBUNIT"/>
    <property type="match status" value="1"/>
</dbReference>